<dbReference type="SMART" id="SM00271">
    <property type="entry name" value="DnaJ"/>
    <property type="match status" value="1"/>
</dbReference>
<dbReference type="GO" id="GO:0006457">
    <property type="term" value="P:protein folding"/>
    <property type="evidence" value="ECO:0007669"/>
    <property type="project" value="InterPro"/>
</dbReference>
<gene>
    <name evidence="3" type="ORF">Klosneuvirus_1_209</name>
</gene>
<dbReference type="EMBL" id="KY684108">
    <property type="protein sequence ID" value="ARF11352.1"/>
    <property type="molecule type" value="Genomic_DNA"/>
</dbReference>
<protein>
    <submittedName>
        <fullName evidence="3">DnaJ domain protein</fullName>
    </submittedName>
</protein>
<evidence type="ECO:0000313" key="3">
    <source>
        <dbReference type="EMBL" id="ARF11352.1"/>
    </source>
</evidence>
<dbReference type="InterPro" id="IPR002939">
    <property type="entry name" value="DnaJ_C"/>
</dbReference>
<sequence>MNFYDTLGISYNASKSEIKKAYYKLVMKYHPDKIESPTEETYKKFYEIQTAYEILTDEEKKKDYDNMSYEERAELYDLIKEYFTTIKPQYSYIYKTIIDFAYSNKEEEFKDDINSFNVKNIFNKIITKINDEIIKRRKNKSIEIYGSEYDLVVSMKDKYINNFKTVKIMKEDGEDKEYLVPLYDSKFKIKDTDKGDIVINIILNNDTNYDIIDKYNLFYTKSVSLSQYIYGGEIKILLPDNDHLTFTFDCCLEKKPVFVLENKGLPINPADNSTNERGNLYVYITIEGVNNPQTDEVSLSYKTVVEDTIRIMFPPIKEP</sequence>
<evidence type="ECO:0000256" key="1">
    <source>
        <dbReference type="ARBA" id="ARBA00023186"/>
    </source>
</evidence>
<dbReference type="Pfam" id="PF00226">
    <property type="entry name" value="DnaJ"/>
    <property type="match status" value="1"/>
</dbReference>
<dbReference type="InterPro" id="IPR051339">
    <property type="entry name" value="DnaJ_subfamily_B"/>
</dbReference>
<dbReference type="PROSITE" id="PS00636">
    <property type="entry name" value="DNAJ_1"/>
    <property type="match status" value="1"/>
</dbReference>
<dbReference type="SUPFAM" id="SSF46565">
    <property type="entry name" value="Chaperone J-domain"/>
    <property type="match status" value="1"/>
</dbReference>
<dbReference type="Gene3D" id="2.60.260.20">
    <property type="entry name" value="Urease metallochaperone UreE, N-terminal domain"/>
    <property type="match status" value="1"/>
</dbReference>
<dbReference type="InterPro" id="IPR036869">
    <property type="entry name" value="J_dom_sf"/>
</dbReference>
<dbReference type="PANTHER" id="PTHR24078">
    <property type="entry name" value="DNAJ HOMOLOG SUBFAMILY C MEMBER"/>
    <property type="match status" value="1"/>
</dbReference>
<dbReference type="SUPFAM" id="SSF49493">
    <property type="entry name" value="HSP40/DnaJ peptide-binding domain"/>
    <property type="match status" value="1"/>
</dbReference>
<dbReference type="InterPro" id="IPR008971">
    <property type="entry name" value="HSP40/DnaJ_pept-bd"/>
</dbReference>
<dbReference type="InterPro" id="IPR018253">
    <property type="entry name" value="DnaJ_domain_CS"/>
</dbReference>
<dbReference type="CDD" id="cd06257">
    <property type="entry name" value="DnaJ"/>
    <property type="match status" value="1"/>
</dbReference>
<dbReference type="GO" id="GO:0051087">
    <property type="term" value="F:protein-folding chaperone binding"/>
    <property type="evidence" value="ECO:0007669"/>
    <property type="project" value="TreeGrafter"/>
</dbReference>
<keyword evidence="1" id="KW-0143">Chaperone</keyword>
<accession>A0A1V0SI04</accession>
<dbReference type="GO" id="GO:0051082">
    <property type="term" value="F:unfolded protein binding"/>
    <property type="evidence" value="ECO:0007669"/>
    <property type="project" value="InterPro"/>
</dbReference>
<dbReference type="Gene3D" id="1.10.287.110">
    <property type="entry name" value="DnaJ domain"/>
    <property type="match status" value="1"/>
</dbReference>
<dbReference type="InterPro" id="IPR001623">
    <property type="entry name" value="DnaJ_domain"/>
</dbReference>
<feature type="domain" description="J" evidence="2">
    <location>
        <begin position="2"/>
        <end position="68"/>
    </location>
</feature>
<name>A0A1V0SI04_9VIRU</name>
<evidence type="ECO:0000259" key="2">
    <source>
        <dbReference type="PROSITE" id="PS50076"/>
    </source>
</evidence>
<organism evidence="3">
    <name type="scientific">Klosneuvirus KNV1</name>
    <dbReference type="NCBI Taxonomy" id="1977640"/>
    <lineage>
        <taxon>Viruses</taxon>
        <taxon>Varidnaviria</taxon>
        <taxon>Bamfordvirae</taxon>
        <taxon>Nucleocytoviricota</taxon>
        <taxon>Megaviricetes</taxon>
        <taxon>Imitervirales</taxon>
        <taxon>Mimiviridae</taxon>
        <taxon>Klosneuvirinae</taxon>
        <taxon>Klosneuvirus</taxon>
    </lineage>
</organism>
<dbReference type="PANTHER" id="PTHR24078:SF553">
    <property type="entry name" value="DNAJ HOMOLOG SUBFAMILY B MEMBER 5"/>
    <property type="match status" value="1"/>
</dbReference>
<reference evidence="3" key="1">
    <citation type="journal article" date="2017" name="Science">
        <title>Giant viruses with an expanded complement of translation system components.</title>
        <authorList>
            <person name="Schulz F."/>
            <person name="Yutin N."/>
            <person name="Ivanova N.N."/>
            <person name="Ortega D.R."/>
            <person name="Lee T.K."/>
            <person name="Vierheilig J."/>
            <person name="Daims H."/>
            <person name="Horn M."/>
            <person name="Wagner M."/>
            <person name="Jensen G.J."/>
            <person name="Kyrpides N.C."/>
            <person name="Koonin E.V."/>
            <person name="Woyke T."/>
        </authorList>
    </citation>
    <scope>NUCLEOTIDE SEQUENCE</scope>
    <source>
        <strain evidence="3">KNV1</strain>
    </source>
</reference>
<proteinExistence type="predicted"/>
<dbReference type="PROSITE" id="PS50076">
    <property type="entry name" value="DNAJ_2"/>
    <property type="match status" value="1"/>
</dbReference>
<dbReference type="Pfam" id="PF01556">
    <property type="entry name" value="DnaJ_C"/>
    <property type="match status" value="1"/>
</dbReference>
<dbReference type="PRINTS" id="PR00625">
    <property type="entry name" value="JDOMAIN"/>
</dbReference>